<dbReference type="Proteomes" id="UP000317998">
    <property type="component" value="Unassembled WGS sequence"/>
</dbReference>
<feature type="transmembrane region" description="Helical" evidence="9">
    <location>
        <begin position="189"/>
        <end position="210"/>
    </location>
</feature>
<proteinExistence type="inferred from homology"/>
<keyword evidence="3" id="KW-1003">Cell membrane</keyword>
<dbReference type="InterPro" id="IPR052157">
    <property type="entry name" value="BCAA_transport_permease"/>
</dbReference>
<keyword evidence="2" id="KW-0813">Transport</keyword>
<protein>
    <submittedName>
        <fullName evidence="10">Amino acid/amide ABC transporter membrane protein 1 (HAAT family)</fullName>
    </submittedName>
</protein>
<dbReference type="GO" id="GO:0006865">
    <property type="term" value="P:amino acid transport"/>
    <property type="evidence" value="ECO:0007669"/>
    <property type="project" value="UniProtKB-KW"/>
</dbReference>
<evidence type="ECO:0000256" key="9">
    <source>
        <dbReference type="SAM" id="Phobius"/>
    </source>
</evidence>
<evidence type="ECO:0000256" key="2">
    <source>
        <dbReference type="ARBA" id="ARBA00022448"/>
    </source>
</evidence>
<comment type="subcellular location">
    <subcellularLocation>
        <location evidence="1">Cell membrane</location>
        <topology evidence="1">Multi-pass membrane protein</topology>
    </subcellularLocation>
</comment>
<keyword evidence="6 9" id="KW-1133">Transmembrane helix</keyword>
<dbReference type="InterPro" id="IPR001851">
    <property type="entry name" value="ABC_transp_permease"/>
</dbReference>
<feature type="transmembrane region" description="Helical" evidence="9">
    <location>
        <begin position="6"/>
        <end position="29"/>
    </location>
</feature>
<sequence length="289" mass="29985">MNLIDAIVQGILLGGLYAIFAAGLSLMFGVMRLVNLAHGAFAVLAAYGVLVIVRVALVSPLIALLVVAPAMALLGYGIQRLILQKTLGESPLPSLLVTFGLSIMIENILLMTMSADQQRLSLGALDTASIELLGGIRIGVFPLITFLFAIVALGTLSWVTARTQYGRLVRAVSDDPDTVALSGANPKRIYGYATAIAFGLVAFAGVAAGIQTSFSPTSGSLLLIFAFEAVIIGGLGSIWGTFAGAIILGIAQTVGAAIAPAQQVLIGHIVFLIFLAFLPHGLTGRKVKI</sequence>
<evidence type="ECO:0000256" key="1">
    <source>
        <dbReference type="ARBA" id="ARBA00004651"/>
    </source>
</evidence>
<feature type="transmembrane region" description="Helical" evidence="9">
    <location>
        <begin position="95"/>
        <end position="115"/>
    </location>
</feature>
<dbReference type="RefSeq" id="WP_141881485.1">
    <property type="nucleotide sequence ID" value="NZ_VFOM01000003.1"/>
</dbReference>
<evidence type="ECO:0000256" key="4">
    <source>
        <dbReference type="ARBA" id="ARBA00022692"/>
    </source>
</evidence>
<dbReference type="EMBL" id="VFOM01000003">
    <property type="protein sequence ID" value="TQL44955.1"/>
    <property type="molecule type" value="Genomic_DNA"/>
</dbReference>
<organism evidence="10 11">
    <name type="scientific">Homoserinimonas aerilata</name>
    <dbReference type="NCBI Taxonomy" id="1162970"/>
    <lineage>
        <taxon>Bacteria</taxon>
        <taxon>Bacillati</taxon>
        <taxon>Actinomycetota</taxon>
        <taxon>Actinomycetes</taxon>
        <taxon>Micrococcales</taxon>
        <taxon>Microbacteriaceae</taxon>
        <taxon>Homoserinimonas</taxon>
    </lineage>
</organism>
<dbReference type="PANTHER" id="PTHR11795">
    <property type="entry name" value="BRANCHED-CHAIN AMINO ACID TRANSPORT SYSTEM PERMEASE PROTEIN LIVH"/>
    <property type="match status" value="1"/>
</dbReference>
<evidence type="ECO:0000313" key="10">
    <source>
        <dbReference type="EMBL" id="TQL44955.1"/>
    </source>
</evidence>
<comment type="similarity">
    <text evidence="8">Belongs to the binding-protein-dependent transport system permease family. LivHM subfamily.</text>
</comment>
<evidence type="ECO:0000256" key="3">
    <source>
        <dbReference type="ARBA" id="ARBA00022475"/>
    </source>
</evidence>
<keyword evidence="5" id="KW-0029">Amino-acid transport</keyword>
<accession>A0A542YA56</accession>
<feature type="transmembrane region" description="Helical" evidence="9">
    <location>
        <begin position="263"/>
        <end position="282"/>
    </location>
</feature>
<dbReference type="OrthoDB" id="9807115at2"/>
<dbReference type="Pfam" id="PF02653">
    <property type="entry name" value="BPD_transp_2"/>
    <property type="match status" value="1"/>
</dbReference>
<keyword evidence="11" id="KW-1185">Reference proteome</keyword>
<reference evidence="10 11" key="1">
    <citation type="submission" date="2019-06" db="EMBL/GenBank/DDBJ databases">
        <title>Sequencing the genomes of 1000 actinobacteria strains.</title>
        <authorList>
            <person name="Klenk H.-P."/>
        </authorList>
    </citation>
    <scope>NUCLEOTIDE SEQUENCE [LARGE SCALE GENOMIC DNA]</scope>
    <source>
        <strain evidence="10 11">DSM 26477</strain>
    </source>
</reference>
<dbReference type="AlphaFoldDB" id="A0A542YA56"/>
<evidence type="ECO:0000256" key="7">
    <source>
        <dbReference type="ARBA" id="ARBA00023136"/>
    </source>
</evidence>
<dbReference type="GO" id="GO:0005886">
    <property type="term" value="C:plasma membrane"/>
    <property type="evidence" value="ECO:0007669"/>
    <property type="project" value="UniProtKB-SubCell"/>
</dbReference>
<dbReference type="CDD" id="cd06582">
    <property type="entry name" value="TM_PBP1_LivH_like"/>
    <property type="match status" value="1"/>
</dbReference>
<evidence type="ECO:0000256" key="5">
    <source>
        <dbReference type="ARBA" id="ARBA00022970"/>
    </source>
</evidence>
<feature type="transmembrane region" description="Helical" evidence="9">
    <location>
        <begin position="135"/>
        <end position="161"/>
    </location>
</feature>
<evidence type="ECO:0000256" key="8">
    <source>
        <dbReference type="ARBA" id="ARBA00037998"/>
    </source>
</evidence>
<evidence type="ECO:0000313" key="11">
    <source>
        <dbReference type="Proteomes" id="UP000317998"/>
    </source>
</evidence>
<feature type="transmembrane region" description="Helical" evidence="9">
    <location>
        <begin position="36"/>
        <end position="56"/>
    </location>
</feature>
<dbReference type="GO" id="GO:0022857">
    <property type="term" value="F:transmembrane transporter activity"/>
    <property type="evidence" value="ECO:0007669"/>
    <property type="project" value="InterPro"/>
</dbReference>
<keyword evidence="4 9" id="KW-0812">Transmembrane</keyword>
<feature type="transmembrane region" description="Helical" evidence="9">
    <location>
        <begin position="222"/>
        <end position="251"/>
    </location>
</feature>
<keyword evidence="7 9" id="KW-0472">Membrane</keyword>
<gene>
    <name evidence="10" type="ORF">FB562_2364</name>
</gene>
<comment type="caution">
    <text evidence="10">The sequence shown here is derived from an EMBL/GenBank/DDBJ whole genome shotgun (WGS) entry which is preliminary data.</text>
</comment>
<dbReference type="PANTHER" id="PTHR11795:SF445">
    <property type="entry name" value="AMINO ACID ABC TRANSPORTER PERMEASE PROTEIN"/>
    <property type="match status" value="1"/>
</dbReference>
<name>A0A542YA56_9MICO</name>
<evidence type="ECO:0000256" key="6">
    <source>
        <dbReference type="ARBA" id="ARBA00022989"/>
    </source>
</evidence>
<feature type="transmembrane region" description="Helical" evidence="9">
    <location>
        <begin position="62"/>
        <end position="83"/>
    </location>
</feature>